<dbReference type="Gene3D" id="3.40.190.10">
    <property type="entry name" value="Periplasmic binding protein-like II"/>
    <property type="match status" value="2"/>
</dbReference>
<dbReference type="SUPFAM" id="SSF53850">
    <property type="entry name" value="Periplasmic binding protein-like II"/>
    <property type="match status" value="1"/>
</dbReference>
<evidence type="ECO:0000313" key="11">
    <source>
        <dbReference type="EMBL" id="CCV63705.1"/>
    </source>
</evidence>
<evidence type="ECO:0000256" key="6">
    <source>
        <dbReference type="ARBA" id="ARBA00023222"/>
    </source>
</evidence>
<evidence type="ECO:0000259" key="10">
    <source>
        <dbReference type="PROSITE" id="PS51671"/>
    </source>
</evidence>
<dbReference type="PROSITE" id="PS51671">
    <property type="entry name" value="ACT"/>
    <property type="match status" value="1"/>
</dbReference>
<proteinExistence type="predicted"/>
<dbReference type="GO" id="GO:0005737">
    <property type="term" value="C:cytoplasm"/>
    <property type="evidence" value="ECO:0007669"/>
    <property type="project" value="TreeGrafter"/>
</dbReference>
<sequence length="263" mass="29998">MKKMMTLGPKGTYSEIASNTFIKNLNLDVSLEFKHSIDACFSTVFDYLVVPIENSSDGFIQRTLDLLALSNAYITHDLTLPISFKLISNIPLDEVTSIYVQFKAQNQCLDILNTLGKKLIITESNTESLDKHLLDFNSAAIIPSHLLASSNYVVNAVEDYKNNETRFILIENNLNLETTSLLYKVSMCIIPFDDKPGLLSDILFLFSKEKINLSSIMSRPTKEKIGSYTFFLDFLLEKDKLESLFCELEKLKERFHYKLLGIY</sequence>
<dbReference type="EMBL" id="FO681347">
    <property type="protein sequence ID" value="CCV63705.1"/>
    <property type="molecule type" value="Genomic_DNA"/>
</dbReference>
<dbReference type="InterPro" id="IPR002912">
    <property type="entry name" value="ACT_dom"/>
</dbReference>
<organism evidence="11 12">
    <name type="scientific">Alteracholeplasma palmae (strain ATCC 49389 / J233)</name>
    <name type="common">Acholeplasma palmae</name>
    <dbReference type="NCBI Taxonomy" id="1318466"/>
    <lineage>
        <taxon>Bacteria</taxon>
        <taxon>Bacillati</taxon>
        <taxon>Mycoplasmatota</taxon>
        <taxon>Mollicutes</taxon>
        <taxon>Acholeplasmatales</taxon>
        <taxon>Acholeplasmataceae</taxon>
        <taxon>Acholeplasma</taxon>
    </lineage>
</organism>
<dbReference type="PANTHER" id="PTHR21022:SF19">
    <property type="entry name" value="PREPHENATE DEHYDRATASE-RELATED"/>
    <property type="match status" value="1"/>
</dbReference>
<dbReference type="STRING" id="1318466.BN85401280"/>
<protein>
    <recommendedName>
        <fullName evidence="3">Prephenate dehydratase</fullName>
        <ecNumber evidence="2">4.2.1.51</ecNumber>
    </recommendedName>
</protein>
<keyword evidence="4" id="KW-0028">Amino-acid biosynthesis</keyword>
<evidence type="ECO:0000256" key="8">
    <source>
        <dbReference type="ARBA" id="ARBA00047848"/>
    </source>
</evidence>
<reference evidence="11 12" key="1">
    <citation type="journal article" date="2013" name="J. Mol. Microbiol. Biotechnol.">
        <title>Analysis of the Complete Genomes of Acholeplasma brassicae , A. palmae and A. laidlawii and Their Comparison to the Obligate Parasites from ' Candidatus Phytoplasma'.</title>
        <authorList>
            <person name="Kube M."/>
            <person name="Siewert C."/>
            <person name="Migdoll A.M."/>
            <person name="Duduk B."/>
            <person name="Holz S."/>
            <person name="Rabus R."/>
            <person name="Seemuller E."/>
            <person name="Mitrovic J."/>
            <person name="Muller I."/>
            <person name="Buttner C."/>
            <person name="Reinhardt R."/>
        </authorList>
    </citation>
    <scope>NUCLEOTIDE SEQUENCE [LARGE SCALE GENOMIC DNA]</scope>
    <source>
        <strain evidence="11 12">J233</strain>
    </source>
</reference>
<dbReference type="InterPro" id="IPR001086">
    <property type="entry name" value="Preph_deHydtase"/>
</dbReference>
<evidence type="ECO:0000256" key="7">
    <source>
        <dbReference type="ARBA" id="ARBA00023239"/>
    </source>
</evidence>
<comment type="pathway">
    <text evidence="1">Amino-acid biosynthesis; L-phenylalanine biosynthesis; phenylpyruvate from prephenate: step 1/1.</text>
</comment>
<feature type="domain" description="Prephenate dehydratase" evidence="9">
    <location>
        <begin position="3"/>
        <end position="172"/>
    </location>
</feature>
<evidence type="ECO:0000313" key="12">
    <source>
        <dbReference type="Proteomes" id="UP000032740"/>
    </source>
</evidence>
<dbReference type="PANTHER" id="PTHR21022">
    <property type="entry name" value="PREPHENATE DEHYDRATASE P PROTEIN"/>
    <property type="match status" value="1"/>
</dbReference>
<name>U4KNE7_ALTPJ</name>
<dbReference type="Pfam" id="PF00800">
    <property type="entry name" value="PDT"/>
    <property type="match status" value="1"/>
</dbReference>
<evidence type="ECO:0000256" key="2">
    <source>
        <dbReference type="ARBA" id="ARBA00013147"/>
    </source>
</evidence>
<keyword evidence="7 11" id="KW-0456">Lyase</keyword>
<dbReference type="Proteomes" id="UP000032740">
    <property type="component" value="Chromosome"/>
</dbReference>
<gene>
    <name evidence="11" type="primary">pheA</name>
    <name evidence="11" type="ORF">BN85401280</name>
</gene>
<evidence type="ECO:0000259" key="9">
    <source>
        <dbReference type="PROSITE" id="PS51171"/>
    </source>
</evidence>
<comment type="catalytic activity">
    <reaction evidence="8">
        <text>prephenate + H(+) = 3-phenylpyruvate + CO2 + H2O</text>
        <dbReference type="Rhea" id="RHEA:21648"/>
        <dbReference type="ChEBI" id="CHEBI:15377"/>
        <dbReference type="ChEBI" id="CHEBI:15378"/>
        <dbReference type="ChEBI" id="CHEBI:16526"/>
        <dbReference type="ChEBI" id="CHEBI:18005"/>
        <dbReference type="ChEBI" id="CHEBI:29934"/>
        <dbReference type="EC" id="4.2.1.51"/>
    </reaction>
</comment>
<dbReference type="SUPFAM" id="SSF55021">
    <property type="entry name" value="ACT-like"/>
    <property type="match status" value="1"/>
</dbReference>
<dbReference type="CDD" id="cd04905">
    <property type="entry name" value="ACT_CM-PDT"/>
    <property type="match status" value="1"/>
</dbReference>
<dbReference type="InterPro" id="IPR045865">
    <property type="entry name" value="ACT-like_dom_sf"/>
</dbReference>
<dbReference type="GO" id="GO:0004664">
    <property type="term" value="F:prephenate dehydratase activity"/>
    <property type="evidence" value="ECO:0007669"/>
    <property type="project" value="UniProtKB-EC"/>
</dbReference>
<feature type="domain" description="ACT" evidence="10">
    <location>
        <begin position="187"/>
        <end position="263"/>
    </location>
</feature>
<keyword evidence="12" id="KW-1185">Reference proteome</keyword>
<dbReference type="AlphaFoldDB" id="U4KNE7"/>
<keyword evidence="6" id="KW-0584">Phenylalanine biosynthesis</keyword>
<dbReference type="Gene3D" id="3.30.70.260">
    <property type="match status" value="1"/>
</dbReference>
<dbReference type="HOGENOM" id="CLU_035008_0_2_14"/>
<dbReference type="EC" id="4.2.1.51" evidence="2"/>
<evidence type="ECO:0000256" key="1">
    <source>
        <dbReference type="ARBA" id="ARBA00004741"/>
    </source>
</evidence>
<evidence type="ECO:0000256" key="4">
    <source>
        <dbReference type="ARBA" id="ARBA00022605"/>
    </source>
</evidence>
<dbReference type="Pfam" id="PF01842">
    <property type="entry name" value="ACT"/>
    <property type="match status" value="1"/>
</dbReference>
<dbReference type="UniPathway" id="UPA00121">
    <property type="reaction ID" value="UER00345"/>
</dbReference>
<dbReference type="RefSeq" id="WP_026654561.1">
    <property type="nucleotide sequence ID" value="NC_022538.1"/>
</dbReference>
<dbReference type="PROSITE" id="PS51171">
    <property type="entry name" value="PREPHENATE_DEHYDR_3"/>
    <property type="match status" value="1"/>
</dbReference>
<evidence type="ECO:0000256" key="3">
    <source>
        <dbReference type="ARBA" id="ARBA00021872"/>
    </source>
</evidence>
<dbReference type="KEGG" id="apal:BN85401280"/>
<accession>U4KNE7</accession>
<dbReference type="GO" id="GO:0009094">
    <property type="term" value="P:L-phenylalanine biosynthetic process"/>
    <property type="evidence" value="ECO:0007669"/>
    <property type="project" value="UniProtKB-UniPathway"/>
</dbReference>
<keyword evidence="5" id="KW-0057">Aromatic amino acid biosynthesis</keyword>
<evidence type="ECO:0000256" key="5">
    <source>
        <dbReference type="ARBA" id="ARBA00023141"/>
    </source>
</evidence>